<sequence length="742" mass="82759">MLIPICGERLPVKLAVRVVSARGLPVMNKGINNTEAFVEIRYKDDVEKTDVVTSLDPVWNEEPVVFETDERELCEDILEFRVMDHDTYSANDAIGRVEVDVNVIVESMRMGREDEREEQIVMPIWDTIHGIRGHLMVSLKLTLLVPADYTYYVQFYSSDKIPPEFSLCEIVGLVGAMRYEKDPEQQWIDRIRTPRASNDARQTEMRSEMRLAAIDIAEKAHKAEAQLVVGYREMMDIEGAPTNNYCLRAYGTAVVVQPTRPGIALNPRLSFPIISMGWLPPEWTWGSGPLVSSRTALILEEVDNLDVLRKRAWTDLRHEILQQAQLMGCNIVIGYREEVAIHEGHDCIALLSCFGSAARFGPVEDEEEMDCDVYNKKRPHPEMPNSVCALYHAAIDPTCVPFDVKLYPCNWCKSDLCGDLIFSTGECPDSSLILGVKNYIQVSMAKKLITEEDDVEDLATRLNTVLPSIDKDLFNLLLTEGKAINAQGNGFFEVRSTTILTDGILVCALTAVLVRLACMQKDEASGPSLPPVLSFSSLQRHNDSRRFSWGTVREAMRMRPNQTPAITLKILHLKRGVMNSPDDSNKKSSKLNSFVGRIRRPKFDKDYISHCVLERLLSACIGVIESGVANNAVNMAGVHLGMPVISLVLNREQAADHTILGRWRQIYIKEDNSGNVRDAPTTDAFLSTALDECLAMARGALSTSGATALTNFSLPSAHFTATKDQAQIILVLAGDLCRVRAV</sequence>
<evidence type="ECO:0000313" key="2">
    <source>
        <dbReference type="Proteomes" id="UP000005239"/>
    </source>
</evidence>
<dbReference type="EnsemblMetazoa" id="PPA03862.1">
    <property type="protein sequence ID" value="PPA03862.1"/>
    <property type="gene ID" value="WBGene00093416"/>
</dbReference>
<dbReference type="Proteomes" id="UP000005239">
    <property type="component" value="Unassembled WGS sequence"/>
</dbReference>
<dbReference type="PANTHER" id="PTHR37412">
    <property type="entry name" value="C2 DOMAIN-CONTAINING PROTEIN 5"/>
    <property type="match status" value="1"/>
</dbReference>
<accession>A0A2A6B2R5</accession>
<dbReference type="InterPro" id="IPR038983">
    <property type="entry name" value="C2CD5"/>
</dbReference>
<dbReference type="GO" id="GO:0005886">
    <property type="term" value="C:plasma membrane"/>
    <property type="evidence" value="ECO:0000318"/>
    <property type="project" value="GO_Central"/>
</dbReference>
<name>A0A2A6B2R5_PRIPA</name>
<accession>A0A8R1U5T0</accession>
<dbReference type="GO" id="GO:0065002">
    <property type="term" value="P:intracellular protein transmembrane transport"/>
    <property type="evidence" value="ECO:0000318"/>
    <property type="project" value="GO_Central"/>
</dbReference>
<proteinExistence type="predicted"/>
<dbReference type="GO" id="GO:0090314">
    <property type="term" value="P:positive regulation of protein targeting to membrane"/>
    <property type="evidence" value="ECO:0000318"/>
    <property type="project" value="GO_Central"/>
</dbReference>
<dbReference type="SUPFAM" id="SSF117782">
    <property type="entry name" value="YbjQ-like"/>
    <property type="match status" value="1"/>
</dbReference>
<reference evidence="2" key="1">
    <citation type="journal article" date="2008" name="Nat. Genet.">
        <title>The Pristionchus pacificus genome provides a unique perspective on nematode lifestyle and parasitism.</title>
        <authorList>
            <person name="Dieterich C."/>
            <person name="Clifton S.W."/>
            <person name="Schuster L.N."/>
            <person name="Chinwalla A."/>
            <person name="Delehaunty K."/>
            <person name="Dinkelacker I."/>
            <person name="Fulton L."/>
            <person name="Fulton R."/>
            <person name="Godfrey J."/>
            <person name="Minx P."/>
            <person name="Mitreva M."/>
            <person name="Roeseler W."/>
            <person name="Tian H."/>
            <person name="Witte H."/>
            <person name="Yang S.P."/>
            <person name="Wilson R.K."/>
            <person name="Sommer R.J."/>
        </authorList>
    </citation>
    <scope>NUCLEOTIDE SEQUENCE [LARGE SCALE GENOMIC DNA]</scope>
    <source>
        <strain evidence="2">PS312</strain>
    </source>
</reference>
<dbReference type="InterPro" id="IPR000008">
    <property type="entry name" value="C2_dom"/>
</dbReference>
<keyword evidence="2" id="KW-1185">Reference proteome</keyword>
<dbReference type="AlphaFoldDB" id="A0A2A6B2R5"/>
<dbReference type="GO" id="GO:0072659">
    <property type="term" value="P:protein localization to plasma membrane"/>
    <property type="evidence" value="ECO:0000318"/>
    <property type="project" value="GO_Central"/>
</dbReference>
<dbReference type="SMART" id="SM00239">
    <property type="entry name" value="C2"/>
    <property type="match status" value="1"/>
</dbReference>
<reference evidence="1" key="2">
    <citation type="submission" date="2022-06" db="UniProtKB">
        <authorList>
            <consortium name="EnsemblMetazoa"/>
        </authorList>
    </citation>
    <scope>IDENTIFICATION</scope>
    <source>
        <strain evidence="1">PS312</strain>
    </source>
</reference>
<dbReference type="GO" id="GO:0031340">
    <property type="term" value="P:positive regulation of vesicle fusion"/>
    <property type="evidence" value="ECO:0000318"/>
    <property type="project" value="GO_Central"/>
</dbReference>
<dbReference type="GO" id="GO:0005544">
    <property type="term" value="F:calcium-dependent phospholipid binding"/>
    <property type="evidence" value="ECO:0000318"/>
    <property type="project" value="GO_Central"/>
</dbReference>
<gene>
    <name evidence="1" type="primary">WBGene00093416</name>
</gene>
<dbReference type="SUPFAM" id="SSF49562">
    <property type="entry name" value="C2 domain (Calcium/lipid-binding domain, CaLB)"/>
    <property type="match status" value="1"/>
</dbReference>
<dbReference type="InterPro" id="IPR035892">
    <property type="entry name" value="C2_domain_sf"/>
</dbReference>
<evidence type="ECO:0000313" key="1">
    <source>
        <dbReference type="EnsemblMetazoa" id="PPA03862.1"/>
    </source>
</evidence>
<dbReference type="Gene3D" id="2.60.40.150">
    <property type="entry name" value="C2 domain"/>
    <property type="match status" value="1"/>
</dbReference>
<dbReference type="Pfam" id="PF23025">
    <property type="entry name" value="YbjQ_2"/>
    <property type="match status" value="2"/>
</dbReference>
<dbReference type="OrthoDB" id="419768at2759"/>
<dbReference type="PANTHER" id="PTHR37412:SF2">
    <property type="entry name" value="C2 DOMAIN-CONTAINING PROTEIN 5"/>
    <property type="match status" value="1"/>
</dbReference>
<dbReference type="InterPro" id="IPR035439">
    <property type="entry name" value="UPF0145_dom_sf"/>
</dbReference>
<dbReference type="InterPro" id="IPR056431">
    <property type="entry name" value="C2CD5_YbjQ-rel_dom"/>
</dbReference>
<dbReference type="GO" id="GO:0010828">
    <property type="term" value="P:positive regulation of D-glucose transmembrane transport"/>
    <property type="evidence" value="ECO:0000318"/>
    <property type="project" value="GO_Central"/>
</dbReference>
<organism evidence="1 2">
    <name type="scientific">Pristionchus pacificus</name>
    <name type="common">Parasitic nematode worm</name>
    <dbReference type="NCBI Taxonomy" id="54126"/>
    <lineage>
        <taxon>Eukaryota</taxon>
        <taxon>Metazoa</taxon>
        <taxon>Ecdysozoa</taxon>
        <taxon>Nematoda</taxon>
        <taxon>Chromadorea</taxon>
        <taxon>Rhabditida</taxon>
        <taxon>Rhabditina</taxon>
        <taxon>Diplogasteromorpha</taxon>
        <taxon>Diplogasteroidea</taxon>
        <taxon>Neodiplogasteridae</taxon>
        <taxon>Pristionchus</taxon>
    </lineage>
</organism>
<protein>
    <submittedName>
        <fullName evidence="1">C2 domain containing protein</fullName>
    </submittedName>
</protein>
<dbReference type="Pfam" id="PF00168">
    <property type="entry name" value="C2"/>
    <property type="match status" value="1"/>
</dbReference>
<dbReference type="PROSITE" id="PS50004">
    <property type="entry name" value="C2"/>
    <property type="match status" value="1"/>
</dbReference>
<dbReference type="GO" id="GO:0005509">
    <property type="term" value="F:calcium ion binding"/>
    <property type="evidence" value="ECO:0000318"/>
    <property type="project" value="GO_Central"/>
</dbReference>